<dbReference type="RefSeq" id="WP_109927893.1">
    <property type="nucleotide sequence ID" value="NZ_QGNY01000001.1"/>
</dbReference>
<dbReference type="AlphaFoldDB" id="A0A317F6Y1"/>
<comment type="caution">
    <text evidence="1">The sequence shown here is derived from an EMBL/GenBank/DDBJ whole genome shotgun (WGS) entry which is preliminary data.</text>
</comment>
<proteinExistence type="predicted"/>
<dbReference type="Proteomes" id="UP000245391">
    <property type="component" value="Unassembled WGS sequence"/>
</dbReference>
<name>A0A317F6Y1_9SPHI</name>
<evidence type="ECO:0000313" key="1">
    <source>
        <dbReference type="EMBL" id="PWS33306.1"/>
    </source>
</evidence>
<keyword evidence="2" id="KW-1185">Reference proteome</keyword>
<dbReference type="EMBL" id="QGNY01000001">
    <property type="protein sequence ID" value="PWS33306.1"/>
    <property type="molecule type" value="Genomic_DNA"/>
</dbReference>
<organism evidence="1 2">
    <name type="scientific">Pedobacter paludis</name>
    <dbReference type="NCBI Taxonomy" id="2203212"/>
    <lineage>
        <taxon>Bacteria</taxon>
        <taxon>Pseudomonadati</taxon>
        <taxon>Bacteroidota</taxon>
        <taxon>Sphingobacteriia</taxon>
        <taxon>Sphingobacteriales</taxon>
        <taxon>Sphingobacteriaceae</taxon>
        <taxon>Pedobacter</taxon>
    </lineage>
</organism>
<accession>A0A317F6Y1</accession>
<sequence length="110" mass="12072">MKGKPDPFDNYTLPIHNSFTESKSDDECSNTNFSSKLVKLTAAFDRVKLQESLNIELQGTSVLIAKNSRNEPCGNLVSVYNGKIISCIGKGKKFKAIVVDLDGMVTVRCV</sequence>
<gene>
    <name evidence="1" type="ORF">DF947_01385</name>
</gene>
<reference evidence="2" key="1">
    <citation type="submission" date="2018-05" db="EMBL/GenBank/DDBJ databases">
        <title>Pedobacter paludis sp. nov., isolated from wetland soil.</title>
        <authorList>
            <person name="Zhang Y."/>
        </authorList>
    </citation>
    <scope>NUCLEOTIDE SEQUENCE [LARGE SCALE GENOMIC DNA]</scope>
    <source>
        <strain evidence="2">R-8</strain>
    </source>
</reference>
<evidence type="ECO:0000313" key="2">
    <source>
        <dbReference type="Proteomes" id="UP000245391"/>
    </source>
</evidence>
<protein>
    <submittedName>
        <fullName evidence="1">Uncharacterized protein</fullName>
    </submittedName>
</protein>